<reference evidence="1 2" key="1">
    <citation type="submission" date="2016-01" db="EMBL/GenBank/DDBJ databases">
        <authorList>
            <person name="Oliw E.H."/>
        </authorList>
    </citation>
    <scope>NUCLEOTIDE SEQUENCE [LARGE SCALE GENOMIC DNA]</scope>
    <source>
        <strain evidence="1 2">Kerr 14</strain>
    </source>
</reference>
<accession>A0A1S7PAJ9</accession>
<proteinExistence type="predicted"/>
<dbReference type="Proteomes" id="UP000191897">
    <property type="component" value="Unassembled WGS sequence"/>
</dbReference>
<evidence type="ECO:0000313" key="1">
    <source>
        <dbReference type="EMBL" id="CUX18207.1"/>
    </source>
</evidence>
<protein>
    <submittedName>
        <fullName evidence="1">Uncharacterized protein</fullName>
    </submittedName>
</protein>
<gene>
    <name evidence="1" type="ORF">AGR4C_Cc160261</name>
</gene>
<sequence length="101" mass="11792">METATMSEPCIIYTYTVHRDDPDFDRWEHVDVPDASYFSTFEEVRAEVMDLHENRRKDFPNGIPTIRSKGSRRYPSHRIPCCYCSTRGSSPSSPTIRSWKS</sequence>
<name>A0A1S7PAJ9_AGRTU</name>
<dbReference type="EMBL" id="FBWC01000008">
    <property type="protein sequence ID" value="CUX18207.1"/>
    <property type="molecule type" value="Genomic_DNA"/>
</dbReference>
<dbReference type="AlphaFoldDB" id="A0A1S7PAJ9"/>
<organism evidence="1 2">
    <name type="scientific">Agrobacterium tumefaciens str. Kerr 14</name>
    <dbReference type="NCBI Taxonomy" id="1183424"/>
    <lineage>
        <taxon>Bacteria</taxon>
        <taxon>Pseudomonadati</taxon>
        <taxon>Pseudomonadota</taxon>
        <taxon>Alphaproteobacteria</taxon>
        <taxon>Hyphomicrobiales</taxon>
        <taxon>Rhizobiaceae</taxon>
        <taxon>Rhizobium/Agrobacterium group</taxon>
        <taxon>Agrobacterium</taxon>
        <taxon>Agrobacterium tumefaciens complex</taxon>
    </lineage>
</organism>
<evidence type="ECO:0000313" key="2">
    <source>
        <dbReference type="Proteomes" id="UP000191897"/>
    </source>
</evidence>